<evidence type="ECO:0000256" key="3">
    <source>
        <dbReference type="ARBA" id="ARBA00022801"/>
    </source>
</evidence>
<keyword evidence="9" id="KW-1185">Reference proteome</keyword>
<feature type="domain" description="FCP1 homology" evidence="7">
    <location>
        <begin position="1"/>
        <end position="115"/>
    </location>
</feature>
<protein>
    <recommendedName>
        <fullName evidence="2">protein-serine/threonine phosphatase</fullName>
        <ecNumber evidence="2">3.1.3.16</ecNumber>
    </recommendedName>
</protein>
<evidence type="ECO:0000313" key="8">
    <source>
        <dbReference type="EnsemblPlants" id="AUR62015341-RA:cds"/>
    </source>
</evidence>
<evidence type="ECO:0000256" key="5">
    <source>
        <dbReference type="ARBA" id="ARBA00047761"/>
    </source>
</evidence>
<evidence type="ECO:0000256" key="6">
    <source>
        <dbReference type="ARBA" id="ARBA00048336"/>
    </source>
</evidence>
<comment type="subcellular location">
    <subcellularLocation>
        <location evidence="1">Nucleus</location>
    </subcellularLocation>
</comment>
<dbReference type="EnsemblPlants" id="AUR62015341-RA">
    <property type="protein sequence ID" value="AUR62015341-RA:cds"/>
    <property type="gene ID" value="AUR62015341"/>
</dbReference>
<evidence type="ECO:0000259" key="7">
    <source>
        <dbReference type="PROSITE" id="PS50969"/>
    </source>
</evidence>
<keyword evidence="4" id="KW-0539">Nucleus</keyword>
<reference evidence="8" key="1">
    <citation type="journal article" date="2017" name="Nature">
        <title>The genome of Chenopodium quinoa.</title>
        <authorList>
            <person name="Jarvis D.E."/>
            <person name="Ho Y.S."/>
            <person name="Lightfoot D.J."/>
            <person name="Schmoeckel S.M."/>
            <person name="Li B."/>
            <person name="Borm T.J.A."/>
            <person name="Ohyanagi H."/>
            <person name="Mineta K."/>
            <person name="Michell C.T."/>
            <person name="Saber N."/>
            <person name="Kharbatia N.M."/>
            <person name="Rupper R.R."/>
            <person name="Sharp A.R."/>
            <person name="Dally N."/>
            <person name="Boughton B.A."/>
            <person name="Woo Y.H."/>
            <person name="Gao G."/>
            <person name="Schijlen E.G.W.M."/>
            <person name="Guo X."/>
            <person name="Momin A.A."/>
            <person name="Negrao S."/>
            <person name="Al-Babili S."/>
            <person name="Gehring C."/>
            <person name="Roessner U."/>
            <person name="Jung C."/>
            <person name="Murphy K."/>
            <person name="Arold S.T."/>
            <person name="Gojobori T."/>
            <person name="van der Linden C.G."/>
            <person name="van Loo E.N."/>
            <person name="Jellen E.N."/>
            <person name="Maughan P.J."/>
            <person name="Tester M."/>
        </authorList>
    </citation>
    <scope>NUCLEOTIDE SEQUENCE [LARGE SCALE GENOMIC DNA]</scope>
    <source>
        <strain evidence="8">cv. PI 614886</strain>
    </source>
</reference>
<dbReference type="PANTHER" id="PTHR23081">
    <property type="entry name" value="RNA POLYMERASE II CTD PHOSPHATASE"/>
    <property type="match status" value="1"/>
</dbReference>
<keyword evidence="3" id="KW-0378">Hydrolase</keyword>
<proteinExistence type="predicted"/>
<sequence length="123" mass="14427">MLKRFLKKLAHYSIFQFLTLGTCKYARKMLDLLDPEGLYFANSQVITREDIRSKPLKKGLDLVWAHERVVLVVDDIKEVWKDDNAKNVIKIVPYEFFDDPRIRNLGHEIGQMKVRSTENSLGF</sequence>
<dbReference type="Pfam" id="PF03031">
    <property type="entry name" value="NIF"/>
    <property type="match status" value="1"/>
</dbReference>
<dbReference type="GO" id="GO:0008420">
    <property type="term" value="F:RNA polymerase II CTD heptapeptide repeat phosphatase activity"/>
    <property type="evidence" value="ECO:0007669"/>
    <property type="project" value="InterPro"/>
</dbReference>
<dbReference type="Gramene" id="AUR62015341-RA">
    <property type="protein sequence ID" value="AUR62015341-RA:cds"/>
    <property type="gene ID" value="AUR62015341"/>
</dbReference>
<dbReference type="AlphaFoldDB" id="A0A803LM30"/>
<dbReference type="Gene3D" id="3.40.50.1000">
    <property type="entry name" value="HAD superfamily/HAD-like"/>
    <property type="match status" value="1"/>
</dbReference>
<accession>A0A803LM30</accession>
<dbReference type="InterPro" id="IPR023214">
    <property type="entry name" value="HAD_sf"/>
</dbReference>
<dbReference type="InterPro" id="IPR039189">
    <property type="entry name" value="Fcp1"/>
</dbReference>
<reference evidence="8" key="2">
    <citation type="submission" date="2021-03" db="UniProtKB">
        <authorList>
            <consortium name="EnsemblPlants"/>
        </authorList>
    </citation>
    <scope>IDENTIFICATION</scope>
</reference>
<dbReference type="Proteomes" id="UP000596660">
    <property type="component" value="Unplaced"/>
</dbReference>
<organism evidence="8 9">
    <name type="scientific">Chenopodium quinoa</name>
    <name type="common">Quinoa</name>
    <dbReference type="NCBI Taxonomy" id="63459"/>
    <lineage>
        <taxon>Eukaryota</taxon>
        <taxon>Viridiplantae</taxon>
        <taxon>Streptophyta</taxon>
        <taxon>Embryophyta</taxon>
        <taxon>Tracheophyta</taxon>
        <taxon>Spermatophyta</taxon>
        <taxon>Magnoliopsida</taxon>
        <taxon>eudicotyledons</taxon>
        <taxon>Gunneridae</taxon>
        <taxon>Pentapetalae</taxon>
        <taxon>Caryophyllales</taxon>
        <taxon>Chenopodiaceae</taxon>
        <taxon>Chenopodioideae</taxon>
        <taxon>Atripliceae</taxon>
        <taxon>Chenopodium</taxon>
    </lineage>
</organism>
<dbReference type="GO" id="GO:0005634">
    <property type="term" value="C:nucleus"/>
    <property type="evidence" value="ECO:0007669"/>
    <property type="project" value="UniProtKB-SubCell"/>
</dbReference>
<dbReference type="PROSITE" id="PS50969">
    <property type="entry name" value="FCP1"/>
    <property type="match status" value="1"/>
</dbReference>
<name>A0A803LM30_CHEQI</name>
<dbReference type="SUPFAM" id="SSF56784">
    <property type="entry name" value="HAD-like"/>
    <property type="match status" value="1"/>
</dbReference>
<evidence type="ECO:0000256" key="4">
    <source>
        <dbReference type="ARBA" id="ARBA00023242"/>
    </source>
</evidence>
<evidence type="ECO:0000256" key="1">
    <source>
        <dbReference type="ARBA" id="ARBA00004123"/>
    </source>
</evidence>
<dbReference type="SMART" id="SM00577">
    <property type="entry name" value="CPDc"/>
    <property type="match status" value="1"/>
</dbReference>
<evidence type="ECO:0000256" key="2">
    <source>
        <dbReference type="ARBA" id="ARBA00013081"/>
    </source>
</evidence>
<evidence type="ECO:0000313" key="9">
    <source>
        <dbReference type="Proteomes" id="UP000596660"/>
    </source>
</evidence>
<dbReference type="InterPro" id="IPR004274">
    <property type="entry name" value="FCP1_dom"/>
</dbReference>
<dbReference type="PANTHER" id="PTHR23081:SF36">
    <property type="entry name" value="RNA POLYMERASE II SUBUNIT A C-TERMINAL DOMAIN PHOSPHATASE"/>
    <property type="match status" value="1"/>
</dbReference>
<dbReference type="EC" id="3.1.3.16" evidence="2"/>
<dbReference type="InterPro" id="IPR036412">
    <property type="entry name" value="HAD-like_sf"/>
</dbReference>
<comment type="catalytic activity">
    <reaction evidence="6">
        <text>O-phospho-L-threonyl-[protein] + H2O = L-threonyl-[protein] + phosphate</text>
        <dbReference type="Rhea" id="RHEA:47004"/>
        <dbReference type="Rhea" id="RHEA-COMP:11060"/>
        <dbReference type="Rhea" id="RHEA-COMP:11605"/>
        <dbReference type="ChEBI" id="CHEBI:15377"/>
        <dbReference type="ChEBI" id="CHEBI:30013"/>
        <dbReference type="ChEBI" id="CHEBI:43474"/>
        <dbReference type="ChEBI" id="CHEBI:61977"/>
        <dbReference type="EC" id="3.1.3.16"/>
    </reaction>
</comment>
<comment type="catalytic activity">
    <reaction evidence="5">
        <text>O-phospho-L-seryl-[protein] + H2O = L-seryl-[protein] + phosphate</text>
        <dbReference type="Rhea" id="RHEA:20629"/>
        <dbReference type="Rhea" id="RHEA-COMP:9863"/>
        <dbReference type="Rhea" id="RHEA-COMP:11604"/>
        <dbReference type="ChEBI" id="CHEBI:15377"/>
        <dbReference type="ChEBI" id="CHEBI:29999"/>
        <dbReference type="ChEBI" id="CHEBI:43474"/>
        <dbReference type="ChEBI" id="CHEBI:83421"/>
        <dbReference type="EC" id="3.1.3.16"/>
    </reaction>
</comment>